<dbReference type="NCBIfam" id="TIGR03263">
    <property type="entry name" value="guanyl_kin"/>
    <property type="match status" value="1"/>
</dbReference>
<feature type="region of interest" description="Disordered" evidence="14">
    <location>
        <begin position="1"/>
        <end position="112"/>
    </location>
</feature>
<organism evidence="15 16">
    <name type="scientific">Corvus moneduloides</name>
    <name type="common">New Caledonian crow</name>
    <dbReference type="NCBI Taxonomy" id="1196302"/>
    <lineage>
        <taxon>Eukaryota</taxon>
        <taxon>Metazoa</taxon>
        <taxon>Chordata</taxon>
        <taxon>Craniata</taxon>
        <taxon>Vertebrata</taxon>
        <taxon>Euteleostomi</taxon>
        <taxon>Archelosauria</taxon>
        <taxon>Archosauria</taxon>
        <taxon>Dinosauria</taxon>
        <taxon>Saurischia</taxon>
        <taxon>Theropoda</taxon>
        <taxon>Coelurosauria</taxon>
        <taxon>Aves</taxon>
        <taxon>Neognathae</taxon>
        <taxon>Neoaves</taxon>
        <taxon>Telluraves</taxon>
        <taxon>Australaves</taxon>
        <taxon>Passeriformes</taxon>
        <taxon>Corvoidea</taxon>
        <taxon>Corvidae</taxon>
        <taxon>Corvus</taxon>
    </lineage>
</organism>
<keyword evidence="9" id="KW-0418">Kinase</keyword>
<dbReference type="PANTHER" id="PTHR23117:SF13">
    <property type="entry name" value="GUANYLATE KINASE"/>
    <property type="match status" value="1"/>
</dbReference>
<comment type="similarity">
    <text evidence="3">Belongs to the guanylate kinase family.</text>
</comment>
<keyword evidence="6" id="KW-0963">Cytoplasm</keyword>
<sequence length="458" mass="49777">MAQPGDSLGTRKGPGVAVRQHARVPITVKLPLPSAARGSPMTAPATVWLHDGSPRPRHGSAPPRLPPPPAMVRPHVFSRPRHGSTPLRFPRSRNGSAQPRLSPPRHTAPPTPTMVQPPHLSAYPTTVQPHYGSRHPTVVRSNTAPPPWFSPCCPSVLPPRCSPPTPPPHHGPAGAAPPPPTIMVHPQAPQPRSPPPARRGAWSVPPPRTHVTARSPWPRPLGDVRARGGGGGRARGLPGPPPPPLMILGRMRGAGIARAVMQGPRPVVLSGPSGAGKSTLLKKLLKDYENIFGFSVSHTTRQPRPGEVNGKDYHFVTREEMQKEIDAGEFIEHAEFSGNMYGTSKGAVQAVQAQNQICVLDIDIQGVKNIKKTDLNPIYISVQPPSIEILEKRLRDRKTEMEESLLKRLTAARVDLELSKEPGLFDLIIINDDLEKAYSELKEVLLEEIKKTQESRKS</sequence>
<reference evidence="15" key="3">
    <citation type="submission" date="2025-09" db="UniProtKB">
        <authorList>
            <consortium name="Ensembl"/>
        </authorList>
    </citation>
    <scope>IDENTIFICATION</scope>
</reference>
<feature type="region of interest" description="Disordered" evidence="14">
    <location>
        <begin position="164"/>
        <end position="243"/>
    </location>
</feature>
<evidence type="ECO:0000256" key="14">
    <source>
        <dbReference type="SAM" id="MobiDB-lite"/>
    </source>
</evidence>
<proteinExistence type="inferred from homology"/>
<dbReference type="OMA" id="FPSCCET"/>
<dbReference type="GO" id="GO:0004385">
    <property type="term" value="F:GMP kinase activity"/>
    <property type="evidence" value="ECO:0007669"/>
    <property type="project" value="UniProtKB-EC"/>
</dbReference>
<keyword evidence="10" id="KW-0067">ATP-binding</keyword>
<dbReference type="FunFam" id="3.30.63.10:FF:000002">
    <property type="entry name" value="Guanylate kinase 1"/>
    <property type="match status" value="1"/>
</dbReference>
<keyword evidence="8" id="KW-0547">Nucleotide-binding</keyword>
<name>A0A8C3GZL2_CORMO</name>
<evidence type="ECO:0000256" key="12">
    <source>
        <dbReference type="ARBA" id="ARBA00048594"/>
    </source>
</evidence>
<accession>A0A8C3GZL2</accession>
<evidence type="ECO:0000256" key="1">
    <source>
        <dbReference type="ARBA" id="ARBA00004437"/>
    </source>
</evidence>
<dbReference type="HAMAP" id="MF_00328">
    <property type="entry name" value="Guanylate_kinase"/>
    <property type="match status" value="1"/>
</dbReference>
<dbReference type="PANTHER" id="PTHR23117">
    <property type="entry name" value="GUANYLATE KINASE-RELATED"/>
    <property type="match status" value="1"/>
</dbReference>
<dbReference type="Ensembl" id="ENSCMUT00000018764.2">
    <property type="protein sequence ID" value="ENSCMUP00000017487.2"/>
    <property type="gene ID" value="ENSCMUG00000010821.2"/>
</dbReference>
<evidence type="ECO:0000256" key="6">
    <source>
        <dbReference type="ARBA" id="ARBA00022490"/>
    </source>
</evidence>
<protein>
    <recommendedName>
        <fullName evidence="5">Guanylate kinase</fullName>
        <ecNumber evidence="4">2.7.4.8</ecNumber>
    </recommendedName>
    <alternativeName>
        <fullName evidence="11">GMP kinase</fullName>
    </alternativeName>
</protein>
<keyword evidence="16" id="KW-1185">Reference proteome</keyword>
<dbReference type="InterPro" id="IPR008145">
    <property type="entry name" value="GK/Ca_channel_bsu"/>
</dbReference>
<reference evidence="16" key="1">
    <citation type="submission" date="2019-10" db="EMBL/GenBank/DDBJ databases">
        <title>Corvus moneduloides (New Caledonian crow) genome, bCorMon1, primary haplotype.</title>
        <authorList>
            <person name="Rutz C."/>
            <person name="Fungtammasan C."/>
            <person name="Mountcastle J."/>
            <person name="Formenti G."/>
            <person name="Chow W."/>
            <person name="Howe K."/>
            <person name="Steele M.P."/>
            <person name="Fernandes J."/>
            <person name="Gilbert M.T.P."/>
            <person name="Fedrigo O."/>
            <person name="Jarvis E.D."/>
            <person name="Gemmell N."/>
        </authorList>
    </citation>
    <scope>NUCLEOTIDE SEQUENCE [LARGE SCALE GENOMIC DNA]</scope>
</reference>
<dbReference type="GO" id="GO:0005829">
    <property type="term" value="C:cytosol"/>
    <property type="evidence" value="ECO:0007669"/>
    <property type="project" value="UniProtKB-SubCell"/>
</dbReference>
<dbReference type="FunFam" id="3.40.50.300:FF:000879">
    <property type="entry name" value="Guanylate kinase 1"/>
    <property type="match status" value="1"/>
</dbReference>
<feature type="compositionally biased region" description="Pro residues" evidence="14">
    <location>
        <begin position="164"/>
        <end position="181"/>
    </location>
</feature>
<evidence type="ECO:0000256" key="11">
    <source>
        <dbReference type="ARBA" id="ARBA00030128"/>
    </source>
</evidence>
<dbReference type="InterPro" id="IPR008144">
    <property type="entry name" value="Guanylate_kin-like_dom"/>
</dbReference>
<comment type="subunit">
    <text evidence="13">Monomer. Interacts with RD3.</text>
</comment>
<dbReference type="PROSITE" id="PS50052">
    <property type="entry name" value="GUANYLATE_KINASE_2"/>
    <property type="match status" value="1"/>
</dbReference>
<dbReference type="InterPro" id="IPR017665">
    <property type="entry name" value="Guanylate_kinase"/>
</dbReference>
<dbReference type="PROSITE" id="PS00856">
    <property type="entry name" value="GUANYLATE_KINASE_1"/>
    <property type="match status" value="1"/>
</dbReference>
<dbReference type="Proteomes" id="UP000694553">
    <property type="component" value="Unassembled WGS sequence"/>
</dbReference>
<comment type="subcellular location">
    <subcellularLocation>
        <location evidence="2">Cytoplasm</location>
        <location evidence="2">Cytosol</location>
    </subcellularLocation>
    <subcellularLocation>
        <location evidence="1">Photoreceptor inner segment</location>
    </subcellularLocation>
</comment>
<evidence type="ECO:0000256" key="2">
    <source>
        <dbReference type="ARBA" id="ARBA00004514"/>
    </source>
</evidence>
<dbReference type="AlphaFoldDB" id="A0A8C3GZL2"/>
<comment type="catalytic activity">
    <reaction evidence="12">
        <text>GMP + ATP = GDP + ADP</text>
        <dbReference type="Rhea" id="RHEA:20780"/>
        <dbReference type="ChEBI" id="CHEBI:30616"/>
        <dbReference type="ChEBI" id="CHEBI:58115"/>
        <dbReference type="ChEBI" id="CHEBI:58189"/>
        <dbReference type="ChEBI" id="CHEBI:456216"/>
        <dbReference type="EC" id="2.7.4.8"/>
    </reaction>
</comment>
<dbReference type="Gene3D" id="3.40.50.300">
    <property type="entry name" value="P-loop containing nucleotide triphosphate hydrolases"/>
    <property type="match status" value="1"/>
</dbReference>
<gene>
    <name evidence="15" type="primary">GUK1</name>
</gene>
<reference evidence="15" key="2">
    <citation type="submission" date="2025-08" db="UniProtKB">
        <authorList>
            <consortium name="Ensembl"/>
        </authorList>
    </citation>
    <scope>IDENTIFICATION</scope>
</reference>
<dbReference type="GO" id="GO:0005524">
    <property type="term" value="F:ATP binding"/>
    <property type="evidence" value="ECO:0007669"/>
    <property type="project" value="UniProtKB-KW"/>
</dbReference>
<evidence type="ECO:0000256" key="10">
    <source>
        <dbReference type="ARBA" id="ARBA00022840"/>
    </source>
</evidence>
<dbReference type="SUPFAM" id="SSF52540">
    <property type="entry name" value="P-loop containing nucleoside triphosphate hydrolases"/>
    <property type="match status" value="1"/>
</dbReference>
<evidence type="ECO:0000256" key="13">
    <source>
        <dbReference type="ARBA" id="ARBA00065898"/>
    </source>
</evidence>
<dbReference type="GO" id="GO:0001917">
    <property type="term" value="C:photoreceptor inner segment"/>
    <property type="evidence" value="ECO:0007669"/>
    <property type="project" value="UniProtKB-SubCell"/>
</dbReference>
<evidence type="ECO:0000256" key="4">
    <source>
        <dbReference type="ARBA" id="ARBA00012961"/>
    </source>
</evidence>
<keyword evidence="7" id="KW-0808">Transferase</keyword>
<dbReference type="InterPro" id="IPR027417">
    <property type="entry name" value="P-loop_NTPase"/>
</dbReference>
<evidence type="ECO:0000256" key="8">
    <source>
        <dbReference type="ARBA" id="ARBA00022741"/>
    </source>
</evidence>
<dbReference type="CDD" id="cd00071">
    <property type="entry name" value="GMPK"/>
    <property type="match status" value="1"/>
</dbReference>
<dbReference type="Pfam" id="PF00625">
    <property type="entry name" value="Guanylate_kin"/>
    <property type="match status" value="1"/>
</dbReference>
<evidence type="ECO:0000256" key="3">
    <source>
        <dbReference type="ARBA" id="ARBA00005790"/>
    </source>
</evidence>
<dbReference type="EC" id="2.7.4.8" evidence="4"/>
<accession>A0A8U7MJL2</accession>
<evidence type="ECO:0000256" key="7">
    <source>
        <dbReference type="ARBA" id="ARBA00022679"/>
    </source>
</evidence>
<dbReference type="InterPro" id="IPR020590">
    <property type="entry name" value="Guanylate_kinase_CS"/>
</dbReference>
<evidence type="ECO:0000313" key="15">
    <source>
        <dbReference type="Ensembl" id="ENSCMUP00000017487.2"/>
    </source>
</evidence>
<evidence type="ECO:0000256" key="9">
    <source>
        <dbReference type="ARBA" id="ARBA00022777"/>
    </source>
</evidence>
<dbReference type="SMART" id="SM00072">
    <property type="entry name" value="GuKc"/>
    <property type="match status" value="1"/>
</dbReference>
<feature type="compositionally biased region" description="Pro residues" evidence="14">
    <location>
        <begin position="188"/>
        <end position="197"/>
    </location>
</feature>
<evidence type="ECO:0000256" key="5">
    <source>
        <dbReference type="ARBA" id="ARBA00016296"/>
    </source>
</evidence>
<evidence type="ECO:0000313" key="16">
    <source>
        <dbReference type="Proteomes" id="UP000694553"/>
    </source>
</evidence>